<dbReference type="GO" id="GO:0016530">
    <property type="term" value="F:metallochaperone activity"/>
    <property type="evidence" value="ECO:0007669"/>
    <property type="project" value="TreeGrafter"/>
</dbReference>
<evidence type="ECO:0000313" key="2">
    <source>
        <dbReference type="EMBL" id="TLX42794.1"/>
    </source>
</evidence>
<proteinExistence type="predicted"/>
<sequence length="236" mass="25055">MASASPNLTFKALSALLAYPGEDLVVAAPAIADVLALEGLVAEPARAGLVPLLEELAQDDLFALQETYVGLFDRTRRLSLHLFEHVHGESRDRGQAMVDLAALYEKGGLVLVANELPDYLPLFLEFLSTRPLPEAQALIADIAHILASLEERLTARGSAYAAVFSALRTLATDGAVATPSPAPARAEPVDDLAALDAAWEETAVTFGPGEGMGACSVDRFRTQLRAAQRDARHTAA</sequence>
<reference evidence="2 3" key="1">
    <citation type="submission" date="2019-05" db="EMBL/GenBank/DDBJ databases">
        <authorList>
            <person name="Zhou X."/>
        </authorList>
    </citation>
    <scope>NUCLEOTIDE SEQUENCE [LARGE SCALE GENOMIC DNA]</scope>
    <source>
        <strain evidence="2 3">DSM 432</strain>
    </source>
</reference>
<dbReference type="SUPFAM" id="SSF89155">
    <property type="entry name" value="TorD-like"/>
    <property type="match status" value="1"/>
</dbReference>
<dbReference type="OrthoDB" id="8478585at2"/>
<organism evidence="2 3">
    <name type="scientific">Xanthobacter autotrophicus</name>
    <dbReference type="NCBI Taxonomy" id="280"/>
    <lineage>
        <taxon>Bacteria</taxon>
        <taxon>Pseudomonadati</taxon>
        <taxon>Pseudomonadota</taxon>
        <taxon>Alphaproteobacteria</taxon>
        <taxon>Hyphomicrobiales</taxon>
        <taxon>Xanthobacteraceae</taxon>
        <taxon>Xanthobacter</taxon>
    </lineage>
</organism>
<comment type="caution">
    <text evidence="2">The sequence shown here is derived from an EMBL/GenBank/DDBJ whole genome shotgun (WGS) entry which is preliminary data.</text>
</comment>
<dbReference type="NCBIfam" id="TIGR00684">
    <property type="entry name" value="narJ"/>
    <property type="match status" value="1"/>
</dbReference>
<evidence type="ECO:0000313" key="3">
    <source>
        <dbReference type="Proteomes" id="UP000305131"/>
    </source>
</evidence>
<protein>
    <submittedName>
        <fullName evidence="2">Nitrate reductase molybdenum cofactor assembly chaperone</fullName>
    </submittedName>
</protein>
<name>A0A6C1KI47_XANAU</name>
<dbReference type="Pfam" id="PF02613">
    <property type="entry name" value="Nitrate_red_del"/>
    <property type="match status" value="1"/>
</dbReference>
<keyword evidence="1" id="KW-0534">Nitrate assimilation</keyword>
<dbReference type="InterPro" id="IPR036411">
    <property type="entry name" value="TorD-like_sf"/>
</dbReference>
<dbReference type="InterPro" id="IPR020945">
    <property type="entry name" value="DMSO/NO3_reduct_chaperone"/>
</dbReference>
<dbReference type="GO" id="GO:0051131">
    <property type="term" value="P:chaperone-mediated protein complex assembly"/>
    <property type="evidence" value="ECO:0007669"/>
    <property type="project" value="InterPro"/>
</dbReference>
<dbReference type="EMBL" id="VAUP01000022">
    <property type="protein sequence ID" value="TLX42794.1"/>
    <property type="molecule type" value="Genomic_DNA"/>
</dbReference>
<evidence type="ECO:0000256" key="1">
    <source>
        <dbReference type="ARBA" id="ARBA00023063"/>
    </source>
</evidence>
<dbReference type="PANTHER" id="PTHR43680:SF2">
    <property type="entry name" value="NITRATE REDUCTASE MOLYBDENUM COFACTOR ASSEMBLY CHAPERONE NARJ"/>
    <property type="match status" value="1"/>
</dbReference>
<dbReference type="Gene3D" id="1.10.3480.10">
    <property type="entry name" value="TorD-like"/>
    <property type="match status" value="1"/>
</dbReference>
<dbReference type="PANTHER" id="PTHR43680">
    <property type="entry name" value="NITRATE REDUCTASE MOLYBDENUM COFACTOR ASSEMBLY CHAPERONE"/>
    <property type="match status" value="1"/>
</dbReference>
<dbReference type="RefSeq" id="WP_138399155.1">
    <property type="nucleotide sequence ID" value="NZ_JBAFVI010000002.1"/>
</dbReference>
<dbReference type="AlphaFoldDB" id="A0A6C1KI47"/>
<dbReference type="GO" id="GO:0051082">
    <property type="term" value="F:unfolded protein binding"/>
    <property type="evidence" value="ECO:0007669"/>
    <property type="project" value="InterPro"/>
</dbReference>
<dbReference type="GO" id="GO:0042128">
    <property type="term" value="P:nitrate assimilation"/>
    <property type="evidence" value="ECO:0007669"/>
    <property type="project" value="UniProtKB-KW"/>
</dbReference>
<dbReference type="InterPro" id="IPR003765">
    <property type="entry name" value="NO3_reductase_chaperone_NarJ"/>
</dbReference>
<dbReference type="GeneID" id="95773581"/>
<dbReference type="Proteomes" id="UP000305131">
    <property type="component" value="Unassembled WGS sequence"/>
</dbReference>
<gene>
    <name evidence="2" type="primary">narJ</name>
    <name evidence="2" type="ORF">FBQ73_08970</name>
</gene>
<accession>A0A6C1KI47</accession>